<sequence>MIEIHPQAKISKFADIEDSIRGTRIVIGAYSSIDSFVKVKPAGGTGNVVIGERTVINSGCVLYTGNGISIGNDVAIAANCTFAPVNHAYKDKSRKINQQGFLPSRGGIVIEDDVWIGANVIILDGAILRTGCVIGAGSLVRGEIPAYSIQAGNPLRHLGWRE</sequence>
<gene>
    <name evidence="1" type="ORF">GCM10011282_27170</name>
</gene>
<name>A0ABQ2XJ30_9BURK</name>
<dbReference type="InterPro" id="IPR001451">
    <property type="entry name" value="Hexapep"/>
</dbReference>
<reference evidence="2" key="1">
    <citation type="journal article" date="2019" name="Int. J. Syst. Evol. Microbiol.">
        <title>The Global Catalogue of Microorganisms (GCM) 10K type strain sequencing project: providing services to taxonomists for standard genome sequencing and annotation.</title>
        <authorList>
            <consortium name="The Broad Institute Genomics Platform"/>
            <consortium name="The Broad Institute Genome Sequencing Center for Infectious Disease"/>
            <person name="Wu L."/>
            <person name="Ma J."/>
        </authorList>
    </citation>
    <scope>NUCLEOTIDE SEQUENCE [LARGE SCALE GENOMIC DNA]</scope>
    <source>
        <strain evidence="2">KCTC 23916</strain>
    </source>
</reference>
<proteinExistence type="predicted"/>
<dbReference type="Gene3D" id="2.160.10.10">
    <property type="entry name" value="Hexapeptide repeat proteins"/>
    <property type="match status" value="1"/>
</dbReference>
<protein>
    <submittedName>
        <fullName evidence="1">Acetyltransferase</fullName>
    </submittedName>
</protein>
<dbReference type="CDD" id="cd04647">
    <property type="entry name" value="LbH_MAT_like"/>
    <property type="match status" value="1"/>
</dbReference>
<dbReference type="PANTHER" id="PTHR23416:SF78">
    <property type="entry name" value="LIPOPOLYSACCHARIDE BIOSYNTHESIS O-ACETYL TRANSFERASE WBBJ-RELATED"/>
    <property type="match status" value="1"/>
</dbReference>
<dbReference type="SUPFAM" id="SSF51161">
    <property type="entry name" value="Trimeric LpxA-like enzymes"/>
    <property type="match status" value="1"/>
</dbReference>
<evidence type="ECO:0000313" key="2">
    <source>
        <dbReference type="Proteomes" id="UP000620127"/>
    </source>
</evidence>
<evidence type="ECO:0000313" key="1">
    <source>
        <dbReference type="EMBL" id="GGX19523.1"/>
    </source>
</evidence>
<dbReference type="InterPro" id="IPR051159">
    <property type="entry name" value="Hexapeptide_acetyltransf"/>
</dbReference>
<dbReference type="PANTHER" id="PTHR23416">
    <property type="entry name" value="SIALIC ACID SYNTHASE-RELATED"/>
    <property type="match status" value="1"/>
</dbReference>
<comment type="caution">
    <text evidence="1">The sequence shown here is derived from an EMBL/GenBank/DDBJ whole genome shotgun (WGS) entry which is preliminary data.</text>
</comment>
<accession>A0ABQ2XJ30</accession>
<dbReference type="EMBL" id="BMYT01000004">
    <property type="protein sequence ID" value="GGX19523.1"/>
    <property type="molecule type" value="Genomic_DNA"/>
</dbReference>
<organism evidence="1 2">
    <name type="scientific">Undibacterium macrobrachii</name>
    <dbReference type="NCBI Taxonomy" id="1119058"/>
    <lineage>
        <taxon>Bacteria</taxon>
        <taxon>Pseudomonadati</taxon>
        <taxon>Pseudomonadota</taxon>
        <taxon>Betaproteobacteria</taxon>
        <taxon>Burkholderiales</taxon>
        <taxon>Oxalobacteraceae</taxon>
        <taxon>Undibacterium</taxon>
    </lineage>
</organism>
<dbReference type="InterPro" id="IPR011004">
    <property type="entry name" value="Trimer_LpxA-like_sf"/>
</dbReference>
<dbReference type="Proteomes" id="UP000620127">
    <property type="component" value="Unassembled WGS sequence"/>
</dbReference>
<dbReference type="Pfam" id="PF00132">
    <property type="entry name" value="Hexapep"/>
    <property type="match status" value="1"/>
</dbReference>
<dbReference type="Pfam" id="PF14602">
    <property type="entry name" value="Hexapep_2"/>
    <property type="match status" value="1"/>
</dbReference>
<dbReference type="RefSeq" id="WP_189346680.1">
    <property type="nucleotide sequence ID" value="NZ_BMYT01000004.1"/>
</dbReference>
<keyword evidence="2" id="KW-1185">Reference proteome</keyword>